<gene>
    <name evidence="2" type="ORF">PNOK_0097000</name>
</gene>
<name>A0A286UWK1_9AGAM</name>
<sequence length="490" mass="53377">MSAHLPLYSSVSQQCPLPVPLTPLPTPCTITTDNSLELHIPVPIPTPPTPLPIVIAYPLSQSPALPVLVERSLFGPPMATGPSMSHGSDVYPHSPSYAGQYAPPQLCTNFERTVSGYTDDSGLELDPVPFRNSGGPVIPVFRSENEATLAAQDLGFELVDISPEELEKMNFDKLAANGLEERTLNLFRALNLPINIHKLRAMRAAGKIPVPLLKLKYYKSGLKTIARPGSCKTSGFDEPAEMETIQGESWYLPSAEARRIKRHMQEGRGTHRESEGRDQYTDGGCRHVFYQPHQQHQPHQYSQHQRTFGNTDRPTPEQTLLDQFPLPPPSLMIPPQSPAYAHFRTHGIAPALSSTPTPSRASSTSRPLGYMYAPPTPKNVRTPSCKSCGSLPSPQSSIRHSPSPLSVPANTNTNMTTNPVNVRNFSSGTAGSVTFCNMLPPEITIDPAPSPYMAAAAALHYSPKQLPSPQPSLRNELGVKGMGRNLSITR</sequence>
<keyword evidence="3" id="KW-1185">Reference proteome</keyword>
<dbReference type="Proteomes" id="UP000217199">
    <property type="component" value="Unassembled WGS sequence"/>
</dbReference>
<feature type="region of interest" description="Disordered" evidence="1">
    <location>
        <begin position="294"/>
        <end position="316"/>
    </location>
</feature>
<dbReference type="AlphaFoldDB" id="A0A286UWK1"/>
<evidence type="ECO:0000313" key="2">
    <source>
        <dbReference type="EMBL" id="PAV23902.1"/>
    </source>
</evidence>
<feature type="compositionally biased region" description="Low complexity" evidence="1">
    <location>
        <begin position="294"/>
        <end position="305"/>
    </location>
</feature>
<comment type="caution">
    <text evidence="2">The sequence shown here is derived from an EMBL/GenBank/DDBJ whole genome shotgun (WGS) entry which is preliminary data.</text>
</comment>
<feature type="compositionally biased region" description="Polar residues" evidence="1">
    <location>
        <begin position="306"/>
        <end position="316"/>
    </location>
</feature>
<proteinExistence type="predicted"/>
<dbReference type="OrthoDB" id="10671236at2759"/>
<dbReference type="EMBL" id="NBII01000001">
    <property type="protein sequence ID" value="PAV23902.1"/>
    <property type="molecule type" value="Genomic_DNA"/>
</dbReference>
<feature type="compositionally biased region" description="Basic and acidic residues" evidence="1">
    <location>
        <begin position="265"/>
        <end position="280"/>
    </location>
</feature>
<feature type="region of interest" description="Disordered" evidence="1">
    <location>
        <begin position="375"/>
        <end position="404"/>
    </location>
</feature>
<feature type="compositionally biased region" description="Polar residues" evidence="1">
    <location>
        <begin position="379"/>
        <end position="404"/>
    </location>
</feature>
<protein>
    <submittedName>
        <fullName evidence="2">Uncharacterized protein</fullName>
    </submittedName>
</protein>
<reference evidence="2 3" key="1">
    <citation type="journal article" date="2017" name="Mol. Ecol.">
        <title>Comparative and population genomic landscape of Phellinus noxius: A hypervariable fungus causing root rot in trees.</title>
        <authorList>
            <person name="Chung C.L."/>
            <person name="Lee T.J."/>
            <person name="Akiba M."/>
            <person name="Lee H.H."/>
            <person name="Kuo T.H."/>
            <person name="Liu D."/>
            <person name="Ke H.M."/>
            <person name="Yokoi T."/>
            <person name="Roa M.B."/>
            <person name="Lu M.J."/>
            <person name="Chang Y.Y."/>
            <person name="Ann P.J."/>
            <person name="Tsai J.N."/>
            <person name="Chen C.Y."/>
            <person name="Tzean S.S."/>
            <person name="Ota Y."/>
            <person name="Hattori T."/>
            <person name="Sahashi N."/>
            <person name="Liou R.F."/>
            <person name="Kikuchi T."/>
            <person name="Tsai I.J."/>
        </authorList>
    </citation>
    <scope>NUCLEOTIDE SEQUENCE [LARGE SCALE GENOMIC DNA]</scope>
    <source>
        <strain evidence="2 3">FFPRI411160</strain>
    </source>
</reference>
<evidence type="ECO:0000256" key="1">
    <source>
        <dbReference type="SAM" id="MobiDB-lite"/>
    </source>
</evidence>
<accession>A0A286UWK1</accession>
<organism evidence="2 3">
    <name type="scientific">Pyrrhoderma noxium</name>
    <dbReference type="NCBI Taxonomy" id="2282107"/>
    <lineage>
        <taxon>Eukaryota</taxon>
        <taxon>Fungi</taxon>
        <taxon>Dikarya</taxon>
        <taxon>Basidiomycota</taxon>
        <taxon>Agaricomycotina</taxon>
        <taxon>Agaricomycetes</taxon>
        <taxon>Hymenochaetales</taxon>
        <taxon>Hymenochaetaceae</taxon>
        <taxon>Pyrrhoderma</taxon>
    </lineage>
</organism>
<feature type="region of interest" description="Disordered" evidence="1">
    <location>
        <begin position="265"/>
        <end position="284"/>
    </location>
</feature>
<dbReference type="InParanoid" id="A0A286UWK1"/>
<evidence type="ECO:0000313" key="3">
    <source>
        <dbReference type="Proteomes" id="UP000217199"/>
    </source>
</evidence>